<dbReference type="InterPro" id="IPR027806">
    <property type="entry name" value="HARBI1_dom"/>
</dbReference>
<comment type="subcellular location">
    <subcellularLocation>
        <location evidence="3">Cytoplasm</location>
    </subcellularLocation>
    <subcellularLocation>
        <location evidence="2">Nucleus</location>
    </subcellularLocation>
</comment>
<keyword evidence="9" id="KW-0378">Hydrolase</keyword>
<dbReference type="GeneID" id="126880834"/>
<dbReference type="PRINTS" id="PR02086">
    <property type="entry name" value="PUTNUCHARBI1"/>
</dbReference>
<dbReference type="PANTHER" id="PTHR22930">
    <property type="match status" value="1"/>
</dbReference>
<evidence type="ECO:0000256" key="10">
    <source>
        <dbReference type="ARBA" id="ARBA00023242"/>
    </source>
</evidence>
<keyword evidence="8" id="KW-0479">Metal-binding</keyword>
<reference evidence="14" key="1">
    <citation type="submission" date="2025-05" db="UniProtKB">
        <authorList>
            <consortium name="EnsemblMetazoa"/>
        </authorList>
    </citation>
    <scope>IDENTIFICATION</scope>
</reference>
<organism evidence="14 15">
    <name type="scientific">Diabrotica virgifera virgifera</name>
    <name type="common">western corn rootworm</name>
    <dbReference type="NCBI Taxonomy" id="50390"/>
    <lineage>
        <taxon>Eukaryota</taxon>
        <taxon>Metazoa</taxon>
        <taxon>Ecdysozoa</taxon>
        <taxon>Arthropoda</taxon>
        <taxon>Hexapoda</taxon>
        <taxon>Insecta</taxon>
        <taxon>Pterygota</taxon>
        <taxon>Neoptera</taxon>
        <taxon>Endopterygota</taxon>
        <taxon>Coleoptera</taxon>
        <taxon>Polyphaga</taxon>
        <taxon>Cucujiformia</taxon>
        <taxon>Chrysomeloidea</taxon>
        <taxon>Chrysomelidae</taxon>
        <taxon>Galerucinae</taxon>
        <taxon>Diabroticina</taxon>
        <taxon>Diabroticites</taxon>
        <taxon>Diabrotica</taxon>
    </lineage>
</organism>
<evidence type="ECO:0000256" key="8">
    <source>
        <dbReference type="ARBA" id="ARBA00022723"/>
    </source>
</evidence>
<keyword evidence="10" id="KW-0539">Nucleus</keyword>
<evidence type="ECO:0000256" key="6">
    <source>
        <dbReference type="ARBA" id="ARBA00022490"/>
    </source>
</evidence>
<keyword evidence="6" id="KW-0963">Cytoplasm</keyword>
<evidence type="ECO:0000256" key="11">
    <source>
        <dbReference type="ARBA" id="ARBA00030126"/>
    </source>
</evidence>
<keyword evidence="7" id="KW-0540">Nuclease</keyword>
<dbReference type="RefSeq" id="XP_050500857.1">
    <property type="nucleotide sequence ID" value="XM_050644900.1"/>
</dbReference>
<comment type="similarity">
    <text evidence="4">Belongs to the HARBI1 family.</text>
</comment>
<dbReference type="InterPro" id="IPR045249">
    <property type="entry name" value="HARBI1-like"/>
</dbReference>
<evidence type="ECO:0000256" key="9">
    <source>
        <dbReference type="ARBA" id="ARBA00022801"/>
    </source>
</evidence>
<evidence type="ECO:0000256" key="7">
    <source>
        <dbReference type="ARBA" id="ARBA00022722"/>
    </source>
</evidence>
<evidence type="ECO:0000256" key="12">
    <source>
        <dbReference type="ARBA" id="ARBA00045850"/>
    </source>
</evidence>
<comment type="function">
    <text evidence="12">Transposase-derived protein that may have nuclease activity. Does not have transposase activity.</text>
</comment>
<sequence length="354" mass="40832">MLDRYEAVEELLERIDHIVEENHLERIRKRYIRDMENPMEFYQDVEFRRRYRFNKDTVADTILPLVFEDLRKPDNRGLPIPPMLQLLTCLRCYATCNFQLVSGDLRGVSQAAISRIIKKVSVLLAQSLNRFVGFPHTGQGFRRNITSFYEVAHFPNVSGCIDCTHIKIANPGGNNGEVFRNRKGFFSLNVQVVSGPRREIMDIVVRHPGSSHDSLIFDRSALRVRMERGEIPGLLVGDSGYPCRRYLLTPVLHPGNDQENRYNSAHISTRNIVERLFGTWKRRFPCLQQGLKTKLNTSLAIICATAVLHNIGLQENDNEDDAIVENIDVPDNRNVNDVERGLNFRRQFIQQHFA</sequence>
<dbReference type="InterPro" id="IPR026103">
    <property type="entry name" value="HARBI1_animal"/>
</dbReference>
<evidence type="ECO:0000256" key="5">
    <source>
        <dbReference type="ARBA" id="ARBA00015519"/>
    </source>
</evidence>
<evidence type="ECO:0000259" key="13">
    <source>
        <dbReference type="Pfam" id="PF13359"/>
    </source>
</evidence>
<evidence type="ECO:0000313" key="14">
    <source>
        <dbReference type="EnsemblMetazoa" id="XP_050500857.1"/>
    </source>
</evidence>
<feature type="domain" description="DDE Tnp4" evidence="13">
    <location>
        <begin position="161"/>
        <end position="310"/>
    </location>
</feature>
<keyword evidence="15" id="KW-1185">Reference proteome</keyword>
<evidence type="ECO:0000256" key="1">
    <source>
        <dbReference type="ARBA" id="ARBA00001968"/>
    </source>
</evidence>
<name>A0ABM5JSD4_DIAVI</name>
<dbReference type="EnsemblMetazoa" id="XM_050644900.1">
    <property type="protein sequence ID" value="XP_050500857.1"/>
    <property type="gene ID" value="LOC126880834"/>
</dbReference>
<evidence type="ECO:0000313" key="15">
    <source>
        <dbReference type="Proteomes" id="UP001652700"/>
    </source>
</evidence>
<dbReference type="Pfam" id="PF13359">
    <property type="entry name" value="DDE_Tnp_4"/>
    <property type="match status" value="1"/>
</dbReference>
<protein>
    <recommendedName>
        <fullName evidence="5">Putative nuclease HARBI1</fullName>
    </recommendedName>
    <alternativeName>
        <fullName evidence="11">Harbinger transposase-derived nuclease</fullName>
    </alternativeName>
</protein>
<evidence type="ECO:0000256" key="2">
    <source>
        <dbReference type="ARBA" id="ARBA00004123"/>
    </source>
</evidence>
<evidence type="ECO:0000256" key="3">
    <source>
        <dbReference type="ARBA" id="ARBA00004496"/>
    </source>
</evidence>
<proteinExistence type="inferred from homology"/>
<evidence type="ECO:0000256" key="4">
    <source>
        <dbReference type="ARBA" id="ARBA00006958"/>
    </source>
</evidence>
<comment type="cofactor">
    <cofactor evidence="1">
        <name>a divalent metal cation</name>
        <dbReference type="ChEBI" id="CHEBI:60240"/>
    </cofactor>
</comment>
<dbReference type="Proteomes" id="UP001652700">
    <property type="component" value="Unplaced"/>
</dbReference>
<accession>A0ABM5JSD4</accession>
<dbReference type="PANTHER" id="PTHR22930:SF289">
    <property type="entry name" value="DDE TNP4 DOMAIN-CONTAINING PROTEIN-RELATED"/>
    <property type="match status" value="1"/>
</dbReference>